<gene>
    <name evidence="5" type="ORF">SAMN04487908_10585</name>
</gene>
<dbReference type="SUPFAM" id="SSF55874">
    <property type="entry name" value="ATPase domain of HSP90 chaperone/DNA topoisomerase II/histidine kinase"/>
    <property type="match status" value="1"/>
</dbReference>
<dbReference type="OrthoDB" id="6190788at2"/>
<dbReference type="InterPro" id="IPR019734">
    <property type="entry name" value="TPR_rpt"/>
</dbReference>
<feature type="repeat" description="TPR" evidence="1">
    <location>
        <begin position="128"/>
        <end position="161"/>
    </location>
</feature>
<dbReference type="PANTHER" id="PTHR34220:SF7">
    <property type="entry name" value="SENSOR HISTIDINE KINASE YPDA"/>
    <property type="match status" value="1"/>
</dbReference>
<dbReference type="GO" id="GO:0016020">
    <property type="term" value="C:membrane"/>
    <property type="evidence" value="ECO:0007669"/>
    <property type="project" value="InterPro"/>
</dbReference>
<keyword evidence="1" id="KW-0802">TPR repeat</keyword>
<dbReference type="SUPFAM" id="SSF81901">
    <property type="entry name" value="HCP-like"/>
    <property type="match status" value="1"/>
</dbReference>
<feature type="transmembrane region" description="Helical" evidence="3">
    <location>
        <begin position="407"/>
        <end position="425"/>
    </location>
</feature>
<dbReference type="Pfam" id="PF13374">
    <property type="entry name" value="TPR_10"/>
    <property type="match status" value="1"/>
</dbReference>
<dbReference type="InterPro" id="IPR010559">
    <property type="entry name" value="Sig_transdc_His_kin_internal"/>
</dbReference>
<dbReference type="Gene3D" id="3.30.565.10">
    <property type="entry name" value="Histidine kinase-like ATPase, C-terminal domain"/>
    <property type="match status" value="1"/>
</dbReference>
<evidence type="ECO:0000256" key="2">
    <source>
        <dbReference type="SAM" id="Coils"/>
    </source>
</evidence>
<dbReference type="PANTHER" id="PTHR34220">
    <property type="entry name" value="SENSOR HISTIDINE KINASE YPDA"/>
    <property type="match status" value="1"/>
</dbReference>
<dbReference type="InterPro" id="IPR050640">
    <property type="entry name" value="Bact_2-comp_sensor_kinase"/>
</dbReference>
<dbReference type="AlphaFoldDB" id="A0A1M6DRI1"/>
<keyword evidence="6" id="KW-1185">Reference proteome</keyword>
<sequence length="653" mass="74045">MRLAVIFVVLFLCIGNLFGQDKVVDSLEIRLSEASTELEQVQLYNAISDQYKYSDPNKMLSFGSKAFKLAEKNQMKLEMGVAYLNMGTAYIILGDYEKAMDHFVWAKSVFEELSKSSQSNREIDQGIARALGSMGIVYSEQSNYSKALQYYLEGAKVYEKLNDKGAASKFYNNIGVVYKSQDELEKALEYFLKAEAIQKERKDPNSGITQTNIANIYFKQGKLDEAFKYYSAAKVNIGLHPNPRALGEWYNNIGAYYNTRKYPEMALENWEKAVLTFKEIDDKFGLADTYLHLAEFHTLQNNKTEALEAANNALALANKTQVLEQIVVAEKLLSEIYSQSGNMEKALLHFKNHSAAKDSLYKQNDVRKAVETAMNYEFEKKELLQKEENQKRELLLKEEAKSTNLKLLFGALIALLLFGIGFLIYNRHQLKKTLTLQKELAEYEQKALHLQMNPHFVFNCLGSISSFIVQNGTDSAIKYLSKFSKLMRLTLEYSKESLIPIDKEIESLQNYLELEQLRFNDKFNFSITKDSNIEDDVALPPLLIQPFIENAIIHGVVPKSQNGNISIAFSVTNVSLICTIVDDGVGINQSIKNKENSVLAHKSMALGIIKKRLEMIAETTGKEALITIEEIIHNEEISGTKIKLTLPLQYATN</sequence>
<keyword evidence="2" id="KW-0175">Coiled coil</keyword>
<name>A0A1M6DRI1_9FLAO</name>
<proteinExistence type="predicted"/>
<evidence type="ECO:0000313" key="6">
    <source>
        <dbReference type="Proteomes" id="UP000184172"/>
    </source>
</evidence>
<feature type="domain" description="Signal transduction histidine kinase internal region" evidence="4">
    <location>
        <begin position="444"/>
        <end position="523"/>
    </location>
</feature>
<evidence type="ECO:0000256" key="1">
    <source>
        <dbReference type="PROSITE-ProRule" id="PRU00339"/>
    </source>
</evidence>
<dbReference type="STRING" id="797419.SAMN05216556_10687"/>
<keyword evidence="3" id="KW-0812">Transmembrane</keyword>
<dbReference type="InterPro" id="IPR036890">
    <property type="entry name" value="HATPase_C_sf"/>
</dbReference>
<keyword evidence="3" id="KW-1133">Transmembrane helix</keyword>
<dbReference type="RefSeq" id="WP_073215840.1">
    <property type="nucleotide sequence ID" value="NZ_FNNS01000006.1"/>
</dbReference>
<dbReference type="Pfam" id="PF13181">
    <property type="entry name" value="TPR_8"/>
    <property type="match status" value="1"/>
</dbReference>
<feature type="coiled-coil region" evidence="2">
    <location>
        <begin position="373"/>
        <end position="400"/>
    </location>
</feature>
<dbReference type="Pfam" id="PF06580">
    <property type="entry name" value="His_kinase"/>
    <property type="match status" value="1"/>
</dbReference>
<dbReference type="Proteomes" id="UP000184172">
    <property type="component" value="Unassembled WGS sequence"/>
</dbReference>
<dbReference type="Gene3D" id="1.25.40.10">
    <property type="entry name" value="Tetratricopeptide repeat domain"/>
    <property type="match status" value="3"/>
</dbReference>
<dbReference type="InterPro" id="IPR011990">
    <property type="entry name" value="TPR-like_helical_dom_sf"/>
</dbReference>
<dbReference type="SMART" id="SM00028">
    <property type="entry name" value="TPR"/>
    <property type="match status" value="7"/>
</dbReference>
<dbReference type="PROSITE" id="PS50005">
    <property type="entry name" value="TPR"/>
    <property type="match status" value="3"/>
</dbReference>
<dbReference type="GO" id="GO:0000155">
    <property type="term" value="F:phosphorelay sensor kinase activity"/>
    <property type="evidence" value="ECO:0007669"/>
    <property type="project" value="InterPro"/>
</dbReference>
<reference evidence="6" key="1">
    <citation type="submission" date="2016-11" db="EMBL/GenBank/DDBJ databases">
        <authorList>
            <person name="Varghese N."/>
            <person name="Submissions S."/>
        </authorList>
    </citation>
    <scope>NUCLEOTIDE SEQUENCE [LARGE SCALE GENOMIC DNA]</scope>
    <source>
        <strain evidence="6">DSM 26349</strain>
    </source>
</reference>
<accession>A0A1M6DRI1</accession>
<keyword evidence="3" id="KW-0472">Membrane</keyword>
<organism evidence="5 6">
    <name type="scientific">Aequorivita viscosa</name>
    <dbReference type="NCBI Taxonomy" id="797419"/>
    <lineage>
        <taxon>Bacteria</taxon>
        <taxon>Pseudomonadati</taxon>
        <taxon>Bacteroidota</taxon>
        <taxon>Flavobacteriia</taxon>
        <taxon>Flavobacteriales</taxon>
        <taxon>Flavobacteriaceae</taxon>
        <taxon>Aequorivita</taxon>
    </lineage>
</organism>
<evidence type="ECO:0000259" key="4">
    <source>
        <dbReference type="Pfam" id="PF06580"/>
    </source>
</evidence>
<evidence type="ECO:0000313" key="5">
    <source>
        <dbReference type="EMBL" id="SHI75739.1"/>
    </source>
</evidence>
<feature type="repeat" description="TPR" evidence="1">
    <location>
        <begin position="168"/>
        <end position="201"/>
    </location>
</feature>
<dbReference type="EMBL" id="FQYV01000005">
    <property type="protein sequence ID" value="SHI75739.1"/>
    <property type="molecule type" value="Genomic_DNA"/>
</dbReference>
<feature type="repeat" description="TPR" evidence="1">
    <location>
        <begin position="80"/>
        <end position="113"/>
    </location>
</feature>
<protein>
    <submittedName>
        <fullName evidence="5">Tetratricopeptide repeat-containing protein</fullName>
    </submittedName>
</protein>
<evidence type="ECO:0000256" key="3">
    <source>
        <dbReference type="SAM" id="Phobius"/>
    </source>
</evidence>
<dbReference type="Pfam" id="PF13424">
    <property type="entry name" value="TPR_12"/>
    <property type="match status" value="1"/>
</dbReference>